<accession>A0AA39V155</accession>
<dbReference type="SMART" id="SM00355">
    <property type="entry name" value="ZnF_C2H2"/>
    <property type="match status" value="3"/>
</dbReference>
<feature type="region of interest" description="Disordered" evidence="1">
    <location>
        <begin position="251"/>
        <end position="283"/>
    </location>
</feature>
<keyword evidence="4" id="KW-1185">Reference proteome</keyword>
<dbReference type="AlphaFoldDB" id="A0AA39V155"/>
<gene>
    <name evidence="3" type="ORF">JMJ35_005738</name>
</gene>
<proteinExistence type="predicted"/>
<dbReference type="Gene3D" id="3.30.160.60">
    <property type="entry name" value="Classic Zinc Finger"/>
    <property type="match status" value="1"/>
</dbReference>
<feature type="domain" description="C2H2-type" evidence="2">
    <location>
        <begin position="159"/>
        <end position="193"/>
    </location>
</feature>
<reference evidence="3" key="1">
    <citation type="submission" date="2023-03" db="EMBL/GenBank/DDBJ databases">
        <title>Complete genome of Cladonia borealis.</title>
        <authorList>
            <person name="Park H."/>
        </authorList>
    </citation>
    <scope>NUCLEOTIDE SEQUENCE</scope>
    <source>
        <strain evidence="3">ANT050790</strain>
    </source>
</reference>
<feature type="compositionally biased region" description="Basic residues" evidence="1">
    <location>
        <begin position="252"/>
        <end position="274"/>
    </location>
</feature>
<evidence type="ECO:0000259" key="2">
    <source>
        <dbReference type="SMART" id="SM00355"/>
    </source>
</evidence>
<organism evidence="3 4">
    <name type="scientific">Cladonia borealis</name>
    <dbReference type="NCBI Taxonomy" id="184061"/>
    <lineage>
        <taxon>Eukaryota</taxon>
        <taxon>Fungi</taxon>
        <taxon>Dikarya</taxon>
        <taxon>Ascomycota</taxon>
        <taxon>Pezizomycotina</taxon>
        <taxon>Lecanoromycetes</taxon>
        <taxon>OSLEUM clade</taxon>
        <taxon>Lecanoromycetidae</taxon>
        <taxon>Lecanorales</taxon>
        <taxon>Lecanorineae</taxon>
        <taxon>Cladoniaceae</taxon>
        <taxon>Cladonia</taxon>
    </lineage>
</organism>
<name>A0AA39V155_9LECA</name>
<comment type="caution">
    <text evidence="3">The sequence shown here is derived from an EMBL/GenBank/DDBJ whole genome shotgun (WGS) entry which is preliminary data.</text>
</comment>
<dbReference type="Proteomes" id="UP001166286">
    <property type="component" value="Unassembled WGS sequence"/>
</dbReference>
<evidence type="ECO:0000313" key="3">
    <source>
        <dbReference type="EMBL" id="KAK0511888.1"/>
    </source>
</evidence>
<feature type="domain" description="C2H2-type" evidence="2">
    <location>
        <begin position="200"/>
        <end position="225"/>
    </location>
</feature>
<evidence type="ECO:0000256" key="1">
    <source>
        <dbReference type="SAM" id="MobiDB-lite"/>
    </source>
</evidence>
<protein>
    <recommendedName>
        <fullName evidence="2">C2H2-type domain-containing protein</fullName>
    </recommendedName>
</protein>
<evidence type="ECO:0000313" key="4">
    <source>
        <dbReference type="Proteomes" id="UP001166286"/>
    </source>
</evidence>
<sequence length="283" mass="31846">MDAFTPLDQSNTSFTSPITYSNMNDWITDADDWNTFYNFDALPVAQPSGFANQEVGDEFRHQNCPFVGGVEHVPVGFADPYRTDMFYSDKAEASDLGQGLFNPTSTDSTVPDNSDGNNIVLSVTTTSAAPGSSRECSCITCVDLGSEREWSWTSKLVDYPCRLSDCSFSAPQKGLSPSGYYDQRAARKHEKNHFRHEGQFRCIEDRCVYGAKRWSDFKRHYTSKHCLNPKTKFPCPEIGCKYSGNNGFTRKDKLKSHREKVHEKHGKAEKRFRVNKPNAQGAA</sequence>
<feature type="domain" description="C2H2-type" evidence="2">
    <location>
        <begin position="233"/>
        <end position="262"/>
    </location>
</feature>
<dbReference type="EMBL" id="JAFEKC020000012">
    <property type="protein sequence ID" value="KAK0511888.1"/>
    <property type="molecule type" value="Genomic_DNA"/>
</dbReference>
<dbReference type="InterPro" id="IPR013087">
    <property type="entry name" value="Znf_C2H2_type"/>
</dbReference>